<evidence type="ECO:0000256" key="1">
    <source>
        <dbReference type="ARBA" id="ARBA00004370"/>
    </source>
</evidence>
<keyword evidence="7" id="KW-1185">Reference proteome</keyword>
<evidence type="ECO:0000256" key="4">
    <source>
        <dbReference type="ARBA" id="ARBA00023157"/>
    </source>
</evidence>
<evidence type="ECO:0008006" key="8">
    <source>
        <dbReference type="Google" id="ProtNLM"/>
    </source>
</evidence>
<accession>A0ABN8ZHU5</accession>
<organism evidence="6 7">
    <name type="scientific">Rangifer tarandus platyrhynchus</name>
    <name type="common">Svalbard reindeer</name>
    <dbReference type="NCBI Taxonomy" id="3082113"/>
    <lineage>
        <taxon>Eukaryota</taxon>
        <taxon>Metazoa</taxon>
        <taxon>Chordata</taxon>
        <taxon>Craniata</taxon>
        <taxon>Vertebrata</taxon>
        <taxon>Euteleostomi</taxon>
        <taxon>Mammalia</taxon>
        <taxon>Eutheria</taxon>
        <taxon>Laurasiatheria</taxon>
        <taxon>Artiodactyla</taxon>
        <taxon>Ruminantia</taxon>
        <taxon>Pecora</taxon>
        <taxon>Cervidae</taxon>
        <taxon>Odocoileinae</taxon>
        <taxon>Rangifer</taxon>
    </lineage>
</organism>
<sequence length="135" mass="15274">MVLLVIKLDKKEMRGPPTLKVRLCCQCEAEQCSGASLHFSLIGRTALLDTMSITWIVIDPGATGIKEEWQNNQKLAEYFRKISTGGCSYWLREFLEHWENMLLPEPTEPLIMAPGIGQSASIRLVTWIVLLIITQ</sequence>
<evidence type="ECO:0000256" key="5">
    <source>
        <dbReference type="ARBA" id="ARBA00023180"/>
    </source>
</evidence>
<dbReference type="Proteomes" id="UP001176941">
    <property type="component" value="Chromosome 31"/>
</dbReference>
<evidence type="ECO:0000256" key="2">
    <source>
        <dbReference type="ARBA" id="ARBA00022729"/>
    </source>
</evidence>
<protein>
    <recommendedName>
        <fullName evidence="8">MHC class I-like antigen recognition-like domain-containing protein</fullName>
    </recommendedName>
</protein>
<comment type="subcellular location">
    <subcellularLocation>
        <location evidence="1">Membrane</location>
    </subcellularLocation>
</comment>
<dbReference type="PANTHER" id="PTHR16675">
    <property type="entry name" value="MHC CLASS I-RELATED"/>
    <property type="match status" value="1"/>
</dbReference>
<evidence type="ECO:0000313" key="6">
    <source>
        <dbReference type="EMBL" id="CAI9171766.1"/>
    </source>
</evidence>
<keyword evidence="4" id="KW-1015">Disulfide bond</keyword>
<dbReference type="SUPFAM" id="SSF54452">
    <property type="entry name" value="MHC antigen-recognition domain"/>
    <property type="match status" value="1"/>
</dbReference>
<name>A0ABN8ZHU5_RANTA</name>
<dbReference type="InterPro" id="IPR011162">
    <property type="entry name" value="MHC_I/II-like_Ag-recog"/>
</dbReference>
<dbReference type="EMBL" id="OX459967">
    <property type="protein sequence ID" value="CAI9171766.1"/>
    <property type="molecule type" value="Genomic_DNA"/>
</dbReference>
<evidence type="ECO:0000256" key="3">
    <source>
        <dbReference type="ARBA" id="ARBA00023136"/>
    </source>
</evidence>
<evidence type="ECO:0000313" key="7">
    <source>
        <dbReference type="Proteomes" id="UP001176941"/>
    </source>
</evidence>
<dbReference type="InterPro" id="IPR050208">
    <property type="entry name" value="MHC_class-I_related"/>
</dbReference>
<gene>
    <name evidence="6" type="ORF">MRATA1EN1_LOCUS20728</name>
</gene>
<dbReference type="Gene3D" id="3.30.500.10">
    <property type="entry name" value="MHC class I-like antigen recognition-like"/>
    <property type="match status" value="1"/>
</dbReference>
<keyword evidence="5" id="KW-0325">Glycoprotein</keyword>
<keyword evidence="2" id="KW-0732">Signal</keyword>
<dbReference type="InterPro" id="IPR037055">
    <property type="entry name" value="MHC_I-like_Ag-recog_sf"/>
</dbReference>
<keyword evidence="3" id="KW-0472">Membrane</keyword>
<dbReference type="PANTHER" id="PTHR16675:SF64">
    <property type="entry name" value="RETINOIC ACID EARLY TRANSCRIPT 1E"/>
    <property type="match status" value="1"/>
</dbReference>
<proteinExistence type="predicted"/>
<reference evidence="6" key="1">
    <citation type="submission" date="2023-04" db="EMBL/GenBank/DDBJ databases">
        <authorList>
            <consortium name="ELIXIR-Norway"/>
        </authorList>
    </citation>
    <scope>NUCLEOTIDE SEQUENCE [LARGE SCALE GENOMIC DNA]</scope>
</reference>